<dbReference type="GO" id="GO:0043041">
    <property type="term" value="P:amino acid activation for nonribosomal peptide biosynthetic process"/>
    <property type="evidence" value="ECO:0007669"/>
    <property type="project" value="TreeGrafter"/>
</dbReference>
<keyword evidence="3" id="KW-0436">Ligase</keyword>
<dbReference type="AlphaFoldDB" id="A0AA39J3P8"/>
<reference evidence="6" key="1">
    <citation type="submission" date="2023-06" db="EMBL/GenBank/DDBJ databases">
        <authorList>
            <consortium name="Lawrence Berkeley National Laboratory"/>
            <person name="Ahrendt S."/>
            <person name="Sahu N."/>
            <person name="Indic B."/>
            <person name="Wong-Bajracharya J."/>
            <person name="Merenyi Z."/>
            <person name="Ke H.-M."/>
            <person name="Monk M."/>
            <person name="Kocsube S."/>
            <person name="Drula E."/>
            <person name="Lipzen A."/>
            <person name="Balint B."/>
            <person name="Henrissat B."/>
            <person name="Andreopoulos B."/>
            <person name="Martin F.M."/>
            <person name="Harder C.B."/>
            <person name="Rigling D."/>
            <person name="Ford K.L."/>
            <person name="Foster G.D."/>
            <person name="Pangilinan J."/>
            <person name="Papanicolaou A."/>
            <person name="Barry K."/>
            <person name="LaButti K."/>
            <person name="Viragh M."/>
            <person name="Koriabine M."/>
            <person name="Yan M."/>
            <person name="Riley R."/>
            <person name="Champramary S."/>
            <person name="Plett K.L."/>
            <person name="Tsai I.J."/>
            <person name="Slot J."/>
            <person name="Sipos G."/>
            <person name="Plett J."/>
            <person name="Nagy L.G."/>
            <person name="Grigoriev I.V."/>
        </authorList>
    </citation>
    <scope>NUCLEOTIDE SEQUENCE</scope>
    <source>
        <strain evidence="6">FPL87.14</strain>
    </source>
</reference>
<gene>
    <name evidence="6" type="ORF">EV421DRAFT_1284738</name>
</gene>
<evidence type="ECO:0000313" key="6">
    <source>
        <dbReference type="EMBL" id="KAK0434742.1"/>
    </source>
</evidence>
<organism evidence="6 7">
    <name type="scientific">Armillaria borealis</name>
    <dbReference type="NCBI Taxonomy" id="47425"/>
    <lineage>
        <taxon>Eukaryota</taxon>
        <taxon>Fungi</taxon>
        <taxon>Dikarya</taxon>
        <taxon>Basidiomycota</taxon>
        <taxon>Agaricomycotina</taxon>
        <taxon>Agaricomycetes</taxon>
        <taxon>Agaricomycetidae</taxon>
        <taxon>Agaricales</taxon>
        <taxon>Marasmiineae</taxon>
        <taxon>Physalacriaceae</taxon>
        <taxon>Armillaria</taxon>
    </lineage>
</organism>
<dbReference type="GO" id="GO:0031177">
    <property type="term" value="F:phosphopantetheine binding"/>
    <property type="evidence" value="ECO:0007669"/>
    <property type="project" value="TreeGrafter"/>
</dbReference>
<dbReference type="InterPro" id="IPR009081">
    <property type="entry name" value="PP-bd_ACP"/>
</dbReference>
<dbReference type="EMBL" id="JAUEPT010000069">
    <property type="protein sequence ID" value="KAK0434742.1"/>
    <property type="molecule type" value="Genomic_DNA"/>
</dbReference>
<dbReference type="PANTHER" id="PTHR45527">
    <property type="entry name" value="NONRIBOSOMAL PEPTIDE SYNTHETASE"/>
    <property type="match status" value="1"/>
</dbReference>
<accession>A0AA39J3P8</accession>
<dbReference type="SUPFAM" id="SSF47336">
    <property type="entry name" value="ACP-like"/>
    <property type="match status" value="1"/>
</dbReference>
<protein>
    <recommendedName>
        <fullName evidence="5">Carrier domain-containing protein</fullName>
    </recommendedName>
</protein>
<comment type="caution">
    <text evidence="6">The sequence shown here is derived from an EMBL/GenBank/DDBJ whole genome shotgun (WGS) entry which is preliminary data.</text>
</comment>
<dbReference type="PROSITE" id="PS50075">
    <property type="entry name" value="CARRIER"/>
    <property type="match status" value="1"/>
</dbReference>
<dbReference type="Pfam" id="PF00550">
    <property type="entry name" value="PP-binding"/>
    <property type="match status" value="1"/>
</dbReference>
<dbReference type="GO" id="GO:0005737">
    <property type="term" value="C:cytoplasm"/>
    <property type="evidence" value="ECO:0007669"/>
    <property type="project" value="TreeGrafter"/>
</dbReference>
<dbReference type="PANTHER" id="PTHR45527:SF1">
    <property type="entry name" value="FATTY ACID SYNTHASE"/>
    <property type="match status" value="1"/>
</dbReference>
<dbReference type="GO" id="GO:0044550">
    <property type="term" value="P:secondary metabolite biosynthetic process"/>
    <property type="evidence" value="ECO:0007669"/>
    <property type="project" value="TreeGrafter"/>
</dbReference>
<name>A0AA39J3P8_9AGAR</name>
<dbReference type="PROSITE" id="PS00012">
    <property type="entry name" value="PHOSPHOPANTETHEINE"/>
    <property type="match status" value="1"/>
</dbReference>
<dbReference type="Gene3D" id="1.10.1200.10">
    <property type="entry name" value="ACP-like"/>
    <property type="match status" value="1"/>
</dbReference>
<dbReference type="InterPro" id="IPR042099">
    <property type="entry name" value="ANL_N_sf"/>
</dbReference>
<evidence type="ECO:0000313" key="7">
    <source>
        <dbReference type="Proteomes" id="UP001175226"/>
    </source>
</evidence>
<dbReference type="Gene3D" id="3.40.50.12780">
    <property type="entry name" value="N-terminal domain of ligase-like"/>
    <property type="match status" value="1"/>
</dbReference>
<sequence>MSSPSTKASAKSASYDSTTWSSQEVLVRDVVADLCNVDPTLITKDLSFLHLGVDSIISIRLAQQLRAEGFAVPTFAIMCHPSSCIGELVNYANESSADMSVSAYVVNVFKEFQTHLRREYEPSVRLLAEDDIITAIFPATPLQTGMLTQTVASSGRLYMGDHVIVLHPSVSQTAQSLWTDYADIACLGVKHPLAVNVAVTANKAVVNVLGSSDLMASKQVKPLVDQFGAVLTVMLEALDRPLSNLNLDLKQNHLSVLKSIPIPTFSSSTGFEPIQWLSKRALTSPDEIAVSVYKAKKGAHSTWTFREIDEASNRVAHWICWGTTCPDVIALCMPQCHARFVYQFGIL</sequence>
<evidence type="ECO:0000256" key="2">
    <source>
        <dbReference type="ARBA" id="ARBA00022553"/>
    </source>
</evidence>
<evidence type="ECO:0000256" key="3">
    <source>
        <dbReference type="ARBA" id="ARBA00022598"/>
    </source>
</evidence>
<keyword evidence="4" id="KW-0511">Multifunctional enzyme</keyword>
<evidence type="ECO:0000256" key="1">
    <source>
        <dbReference type="ARBA" id="ARBA00022450"/>
    </source>
</evidence>
<keyword evidence="2" id="KW-0597">Phosphoprotein</keyword>
<dbReference type="Proteomes" id="UP001175226">
    <property type="component" value="Unassembled WGS sequence"/>
</dbReference>
<keyword evidence="1" id="KW-0596">Phosphopantetheine</keyword>
<dbReference type="InterPro" id="IPR006162">
    <property type="entry name" value="Ppantetheine_attach_site"/>
</dbReference>
<dbReference type="SUPFAM" id="SSF56801">
    <property type="entry name" value="Acetyl-CoA synthetase-like"/>
    <property type="match status" value="1"/>
</dbReference>
<evidence type="ECO:0000256" key="4">
    <source>
        <dbReference type="ARBA" id="ARBA00023268"/>
    </source>
</evidence>
<keyword evidence="7" id="KW-1185">Reference proteome</keyword>
<feature type="domain" description="Carrier" evidence="5">
    <location>
        <begin position="21"/>
        <end position="96"/>
    </location>
</feature>
<proteinExistence type="predicted"/>
<evidence type="ECO:0000259" key="5">
    <source>
        <dbReference type="PROSITE" id="PS50075"/>
    </source>
</evidence>
<dbReference type="InterPro" id="IPR036736">
    <property type="entry name" value="ACP-like_sf"/>
</dbReference>
<dbReference type="GO" id="GO:0016874">
    <property type="term" value="F:ligase activity"/>
    <property type="evidence" value="ECO:0007669"/>
    <property type="project" value="UniProtKB-KW"/>
</dbReference>